<feature type="transmembrane region" description="Helical" evidence="7">
    <location>
        <begin position="327"/>
        <end position="350"/>
    </location>
</feature>
<dbReference type="Proteomes" id="UP000241771">
    <property type="component" value="Unassembled WGS sequence"/>
</dbReference>
<keyword evidence="3" id="KW-1003">Cell membrane</keyword>
<feature type="transmembrane region" description="Helical" evidence="7">
    <location>
        <begin position="414"/>
        <end position="432"/>
    </location>
</feature>
<comment type="similarity">
    <text evidence="2">Belongs to the polysaccharide synthase family.</text>
</comment>
<gene>
    <name evidence="8" type="ORF">C9I98_04415</name>
</gene>
<evidence type="ECO:0000256" key="2">
    <source>
        <dbReference type="ARBA" id="ARBA00007430"/>
    </source>
</evidence>
<reference evidence="8 9" key="1">
    <citation type="submission" date="2018-01" db="EMBL/GenBank/DDBJ databases">
        <title>Whole genome sequencing of Histamine producing bacteria.</title>
        <authorList>
            <person name="Butler K."/>
        </authorList>
    </citation>
    <scope>NUCLEOTIDE SEQUENCE [LARGE SCALE GENOMIC DNA]</scope>
    <source>
        <strain evidence="8 9">DSM 100436</strain>
    </source>
</reference>
<feature type="transmembrane region" description="Helical" evidence="7">
    <location>
        <begin position="84"/>
        <end position="104"/>
    </location>
</feature>
<dbReference type="PANTHER" id="PTHR30250">
    <property type="entry name" value="PST FAMILY PREDICTED COLANIC ACID TRANSPORTER"/>
    <property type="match status" value="1"/>
</dbReference>
<name>A0A2T3NY90_9GAMM</name>
<evidence type="ECO:0000313" key="9">
    <source>
        <dbReference type="Proteomes" id="UP000241771"/>
    </source>
</evidence>
<dbReference type="PANTHER" id="PTHR30250:SF10">
    <property type="entry name" value="LIPOPOLYSACCHARIDE BIOSYNTHESIS PROTEIN WZXC"/>
    <property type="match status" value="1"/>
</dbReference>
<feature type="transmembrane region" description="Helical" evidence="7">
    <location>
        <begin position="357"/>
        <end position="376"/>
    </location>
</feature>
<evidence type="ECO:0000256" key="4">
    <source>
        <dbReference type="ARBA" id="ARBA00022692"/>
    </source>
</evidence>
<keyword evidence="4 7" id="KW-0812">Transmembrane</keyword>
<feature type="transmembrane region" description="Helical" evidence="7">
    <location>
        <begin position="382"/>
        <end position="402"/>
    </location>
</feature>
<proteinExistence type="inferred from homology"/>
<keyword evidence="9" id="KW-1185">Reference proteome</keyword>
<evidence type="ECO:0000256" key="3">
    <source>
        <dbReference type="ARBA" id="ARBA00022475"/>
    </source>
</evidence>
<evidence type="ECO:0008006" key="10">
    <source>
        <dbReference type="Google" id="ProtNLM"/>
    </source>
</evidence>
<dbReference type="EMBL" id="PYMA01000002">
    <property type="protein sequence ID" value="PSW21202.1"/>
    <property type="molecule type" value="Genomic_DNA"/>
</dbReference>
<feature type="transmembrane region" description="Helical" evidence="7">
    <location>
        <begin position="444"/>
        <end position="468"/>
    </location>
</feature>
<protein>
    <recommendedName>
        <fullName evidence="10">Lipopolysaccharide biosynthesis protein</fullName>
    </recommendedName>
</protein>
<dbReference type="RefSeq" id="WP_107271623.1">
    <property type="nucleotide sequence ID" value="NZ_PYMA01000002.1"/>
</dbReference>
<keyword evidence="5 7" id="KW-1133">Transmembrane helix</keyword>
<feature type="transmembrane region" description="Helical" evidence="7">
    <location>
        <begin position="44"/>
        <end position="63"/>
    </location>
</feature>
<evidence type="ECO:0000313" key="8">
    <source>
        <dbReference type="EMBL" id="PSW21202.1"/>
    </source>
</evidence>
<evidence type="ECO:0000256" key="7">
    <source>
        <dbReference type="SAM" id="Phobius"/>
    </source>
</evidence>
<comment type="subcellular location">
    <subcellularLocation>
        <location evidence="1">Cell membrane</location>
        <topology evidence="1">Multi-pass membrane protein</topology>
    </subcellularLocation>
</comment>
<dbReference type="Pfam" id="PF13440">
    <property type="entry name" value="Polysacc_synt_3"/>
    <property type="match status" value="1"/>
</dbReference>
<evidence type="ECO:0000256" key="6">
    <source>
        <dbReference type="ARBA" id="ARBA00023136"/>
    </source>
</evidence>
<dbReference type="AlphaFoldDB" id="A0A2T3NY90"/>
<organism evidence="8 9">
    <name type="scientific">Photobacterium sanctipauli</name>
    <dbReference type="NCBI Taxonomy" id="1342794"/>
    <lineage>
        <taxon>Bacteria</taxon>
        <taxon>Pseudomonadati</taxon>
        <taxon>Pseudomonadota</taxon>
        <taxon>Gammaproteobacteria</taxon>
        <taxon>Vibrionales</taxon>
        <taxon>Vibrionaceae</taxon>
        <taxon>Photobacterium</taxon>
    </lineage>
</organism>
<dbReference type="GO" id="GO:0005886">
    <property type="term" value="C:plasma membrane"/>
    <property type="evidence" value="ECO:0007669"/>
    <property type="project" value="UniProtKB-SubCell"/>
</dbReference>
<dbReference type="InterPro" id="IPR050833">
    <property type="entry name" value="Poly_Biosynth_Transport"/>
</dbReference>
<feature type="transmembrane region" description="Helical" evidence="7">
    <location>
        <begin position="150"/>
        <end position="169"/>
    </location>
</feature>
<accession>A0A2T3NY90</accession>
<feature type="transmembrane region" description="Helical" evidence="7">
    <location>
        <begin position="288"/>
        <end position="307"/>
    </location>
</feature>
<feature type="transmembrane region" description="Helical" evidence="7">
    <location>
        <begin position="116"/>
        <end position="138"/>
    </location>
</feature>
<sequence>MKNNDLGTKIIKSTAWNVIIKWSEHIIALLSIIILSRILTPYDFGIVSIATLVTIFFEIFSRLGTEEYLIKKKDLEIKDINSAWTLQILFKIVVSLSIFYSSYIAPDFFNEPKIDLVLKVLAIVPLLSGLTNIDLIIQKRNLEFEYIAKSLSYSKLLSFVVTILVAAIFQSYWAFIIGTITYHAFLLIFSYTFFEYRPKLNIESLYKQWSFTKWTLLKGVVNYINGKIDQILITKFLNTSTLGSYTLSMRLIETPSSALISPLTSAAFPGVASVKSNKDLFLDKINKVLFIIIIFTLPLVTVLTLYSKEIVQILLGSGEKWSLVVDIISLLFPLLVLSTLSGNIVGFITILGKVKNLFLIELIISLVSTILLYYAIVYQDFITFIYTRYIVEVIYLSANIYFLSMLTGLKLLRFLFILFVFSTVNLIVFSFINSLNITFEFDLITMFVNVTLYFSCYLFIVSLIAFIFRNKTSELHFLFTQIKLALKKIQAFMLTKSYSIT</sequence>
<keyword evidence="6 7" id="KW-0472">Membrane</keyword>
<feature type="transmembrane region" description="Helical" evidence="7">
    <location>
        <begin position="175"/>
        <end position="194"/>
    </location>
</feature>
<feature type="transmembrane region" description="Helical" evidence="7">
    <location>
        <begin position="20"/>
        <end position="38"/>
    </location>
</feature>
<evidence type="ECO:0000256" key="5">
    <source>
        <dbReference type="ARBA" id="ARBA00022989"/>
    </source>
</evidence>
<evidence type="ECO:0000256" key="1">
    <source>
        <dbReference type="ARBA" id="ARBA00004651"/>
    </source>
</evidence>
<comment type="caution">
    <text evidence="8">The sequence shown here is derived from an EMBL/GenBank/DDBJ whole genome shotgun (WGS) entry which is preliminary data.</text>
</comment>